<dbReference type="PANTHER" id="PTHR31965">
    <property type="entry name" value="TRANSMEMBRANE PROTEIN 42"/>
    <property type="match status" value="1"/>
</dbReference>
<feature type="transmembrane region" description="Helical" evidence="1">
    <location>
        <begin position="21"/>
        <end position="41"/>
    </location>
</feature>
<dbReference type="EMBL" id="ADBJ01000008">
    <property type="protein sequence ID" value="EFA84851.1"/>
    <property type="molecule type" value="Genomic_DNA"/>
</dbReference>
<comment type="caution">
    <text evidence="2">The sequence shown here is derived from an EMBL/GenBank/DDBJ whole genome shotgun (WGS) entry which is preliminary data.</text>
</comment>
<protein>
    <recommendedName>
        <fullName evidence="4">Transmembrane protein 42</fullName>
    </recommendedName>
</protein>
<dbReference type="GeneID" id="31357371"/>
<feature type="transmembrane region" description="Helical" evidence="1">
    <location>
        <begin position="120"/>
        <end position="138"/>
    </location>
</feature>
<accession>D3B0M7</accession>
<keyword evidence="1" id="KW-0472">Membrane</keyword>
<evidence type="ECO:0000256" key="1">
    <source>
        <dbReference type="SAM" id="Phobius"/>
    </source>
</evidence>
<evidence type="ECO:0008006" key="4">
    <source>
        <dbReference type="Google" id="ProtNLM"/>
    </source>
</evidence>
<keyword evidence="1" id="KW-0812">Transmembrane</keyword>
<keyword evidence="3" id="KW-1185">Reference proteome</keyword>
<organism evidence="2 3">
    <name type="scientific">Heterostelium pallidum (strain ATCC 26659 / Pp 5 / PN500)</name>
    <name type="common">Cellular slime mold</name>
    <name type="synonym">Polysphondylium pallidum</name>
    <dbReference type="NCBI Taxonomy" id="670386"/>
    <lineage>
        <taxon>Eukaryota</taxon>
        <taxon>Amoebozoa</taxon>
        <taxon>Evosea</taxon>
        <taxon>Eumycetozoa</taxon>
        <taxon>Dictyostelia</taxon>
        <taxon>Acytosteliales</taxon>
        <taxon>Acytosteliaceae</taxon>
        <taxon>Heterostelium</taxon>
    </lineage>
</organism>
<keyword evidence="1" id="KW-1133">Transmembrane helix</keyword>
<reference evidence="2 3" key="1">
    <citation type="journal article" date="2011" name="Genome Res.">
        <title>Phylogeny-wide analysis of social amoeba genomes highlights ancient origins for complex intercellular communication.</title>
        <authorList>
            <person name="Heidel A.J."/>
            <person name="Lawal H.M."/>
            <person name="Felder M."/>
            <person name="Schilde C."/>
            <person name="Helps N.R."/>
            <person name="Tunggal B."/>
            <person name="Rivero F."/>
            <person name="John U."/>
            <person name="Schleicher M."/>
            <person name="Eichinger L."/>
            <person name="Platzer M."/>
            <person name="Noegel A.A."/>
            <person name="Schaap P."/>
            <person name="Gloeckner G."/>
        </authorList>
    </citation>
    <scope>NUCLEOTIDE SEQUENCE [LARGE SCALE GENOMIC DNA]</scope>
    <source>
        <strain evidence="3">ATCC 26659 / Pp 5 / PN500</strain>
    </source>
</reference>
<dbReference type="SUPFAM" id="SSF103481">
    <property type="entry name" value="Multidrug resistance efflux transporter EmrE"/>
    <property type="match status" value="1"/>
</dbReference>
<name>D3B0M7_HETP5</name>
<dbReference type="OMA" id="QIALWWV"/>
<dbReference type="InterPro" id="IPR039632">
    <property type="entry name" value="TMEM42"/>
</dbReference>
<dbReference type="RefSeq" id="XP_020436962.1">
    <property type="nucleotide sequence ID" value="XM_020572845.1"/>
</dbReference>
<evidence type="ECO:0000313" key="2">
    <source>
        <dbReference type="EMBL" id="EFA84851.1"/>
    </source>
</evidence>
<dbReference type="Proteomes" id="UP000001396">
    <property type="component" value="Unassembled WGS sequence"/>
</dbReference>
<dbReference type="InterPro" id="IPR037185">
    <property type="entry name" value="EmrE-like"/>
</dbReference>
<evidence type="ECO:0000313" key="3">
    <source>
        <dbReference type="Proteomes" id="UP000001396"/>
    </source>
</evidence>
<feature type="transmembrane region" description="Helical" evidence="1">
    <location>
        <begin position="91"/>
        <end position="114"/>
    </location>
</feature>
<sequence length="151" mass="16737">MSSKVNSRSKTNTSSLSKNKRYAFILALIGGIFASLSGVFGKIVVDSKFLSTFISQDKIDYALRAISIGGISLCTTMQWRYSAKSMDLSSSLSSTVITTASNFFFTAFFGWLFFHDSLSAQWWVGATLIMIGLYFMNADANENEVIQKKNK</sequence>
<dbReference type="PANTHER" id="PTHR31965:SF1">
    <property type="entry name" value="TRANSMEMBRANE PROTEIN 42"/>
    <property type="match status" value="1"/>
</dbReference>
<feature type="transmembrane region" description="Helical" evidence="1">
    <location>
        <begin position="61"/>
        <end position="79"/>
    </location>
</feature>
<dbReference type="Gene3D" id="1.10.3730.20">
    <property type="match status" value="1"/>
</dbReference>
<gene>
    <name evidence="2" type="ORF">PPL_01844</name>
</gene>
<dbReference type="AlphaFoldDB" id="D3B0M7"/>
<proteinExistence type="predicted"/>
<dbReference type="InParanoid" id="D3B0M7"/>